<dbReference type="EMBL" id="CP120627">
    <property type="protein sequence ID" value="WEW55773.1"/>
    <property type="molecule type" value="Genomic_DNA"/>
</dbReference>
<organism evidence="9 10">
    <name type="scientific">Emydomyces testavorans</name>
    <dbReference type="NCBI Taxonomy" id="2070801"/>
    <lineage>
        <taxon>Eukaryota</taxon>
        <taxon>Fungi</taxon>
        <taxon>Dikarya</taxon>
        <taxon>Ascomycota</taxon>
        <taxon>Pezizomycotina</taxon>
        <taxon>Eurotiomycetes</taxon>
        <taxon>Eurotiomycetidae</taxon>
        <taxon>Onygenales</taxon>
        <taxon>Nannizziopsiaceae</taxon>
        <taxon>Emydomyces</taxon>
    </lineage>
</organism>
<keyword evidence="5 7" id="KW-0472">Membrane</keyword>
<feature type="transmembrane region" description="Helical" evidence="7">
    <location>
        <begin position="265"/>
        <end position="287"/>
    </location>
</feature>
<evidence type="ECO:0000259" key="8">
    <source>
        <dbReference type="PROSITE" id="PS50850"/>
    </source>
</evidence>
<dbReference type="FunFam" id="1.20.1250.20:FF:000068">
    <property type="entry name" value="MFS general substrate transporter"/>
    <property type="match status" value="1"/>
</dbReference>
<dbReference type="PANTHER" id="PTHR43791:SF52">
    <property type="entry name" value="TRANSPORTER, PUTATIVE (AFU_ORTHOLOGUE AFUA_1G11820)-RELATED"/>
    <property type="match status" value="1"/>
</dbReference>
<feature type="transmembrane region" description="Helical" evidence="7">
    <location>
        <begin position="307"/>
        <end position="329"/>
    </location>
</feature>
<dbReference type="GO" id="GO:0022857">
    <property type="term" value="F:transmembrane transporter activity"/>
    <property type="evidence" value="ECO:0007669"/>
    <property type="project" value="InterPro"/>
</dbReference>
<keyword evidence="10" id="KW-1185">Reference proteome</keyword>
<proteinExistence type="predicted"/>
<accession>A0AAF0DCI9</accession>
<feature type="region of interest" description="Disordered" evidence="6">
    <location>
        <begin position="1"/>
        <end position="20"/>
    </location>
</feature>
<evidence type="ECO:0000256" key="4">
    <source>
        <dbReference type="ARBA" id="ARBA00022989"/>
    </source>
</evidence>
<dbReference type="AlphaFoldDB" id="A0AAF0DCI9"/>
<dbReference type="Proteomes" id="UP001219355">
    <property type="component" value="Chromosome 1"/>
</dbReference>
<dbReference type="GO" id="GO:0016020">
    <property type="term" value="C:membrane"/>
    <property type="evidence" value="ECO:0007669"/>
    <property type="project" value="UniProtKB-SubCell"/>
</dbReference>
<dbReference type="PROSITE" id="PS50850">
    <property type="entry name" value="MFS"/>
    <property type="match status" value="1"/>
</dbReference>
<dbReference type="PANTHER" id="PTHR43791">
    <property type="entry name" value="PERMEASE-RELATED"/>
    <property type="match status" value="1"/>
</dbReference>
<dbReference type="InterPro" id="IPR020846">
    <property type="entry name" value="MFS_dom"/>
</dbReference>
<dbReference type="InterPro" id="IPR011701">
    <property type="entry name" value="MFS"/>
</dbReference>
<evidence type="ECO:0000256" key="1">
    <source>
        <dbReference type="ARBA" id="ARBA00004141"/>
    </source>
</evidence>
<dbReference type="SUPFAM" id="SSF103473">
    <property type="entry name" value="MFS general substrate transporter"/>
    <property type="match status" value="1"/>
</dbReference>
<feature type="transmembrane region" description="Helical" evidence="7">
    <location>
        <begin position="425"/>
        <end position="450"/>
    </location>
</feature>
<evidence type="ECO:0000256" key="2">
    <source>
        <dbReference type="ARBA" id="ARBA00022448"/>
    </source>
</evidence>
<name>A0AAF0DCI9_9EURO</name>
<protein>
    <recommendedName>
        <fullName evidence="8">Major facilitator superfamily (MFS) profile domain-containing protein</fullName>
    </recommendedName>
</protein>
<comment type="subcellular location">
    <subcellularLocation>
        <location evidence="1">Membrane</location>
        <topology evidence="1">Multi-pass membrane protein</topology>
    </subcellularLocation>
</comment>
<evidence type="ECO:0000256" key="6">
    <source>
        <dbReference type="SAM" id="MobiDB-lite"/>
    </source>
</evidence>
<keyword evidence="4 7" id="KW-1133">Transmembrane helix</keyword>
<dbReference type="FunFam" id="1.20.1250.20:FF:000034">
    <property type="entry name" value="MFS general substrate transporter"/>
    <property type="match status" value="1"/>
</dbReference>
<keyword evidence="2" id="KW-0813">Transport</keyword>
<evidence type="ECO:0000313" key="9">
    <source>
        <dbReference type="EMBL" id="WEW55773.1"/>
    </source>
</evidence>
<evidence type="ECO:0000256" key="3">
    <source>
        <dbReference type="ARBA" id="ARBA00022692"/>
    </source>
</evidence>
<evidence type="ECO:0000256" key="5">
    <source>
        <dbReference type="ARBA" id="ARBA00023136"/>
    </source>
</evidence>
<feature type="transmembrane region" description="Helical" evidence="7">
    <location>
        <begin position="365"/>
        <end position="386"/>
    </location>
</feature>
<dbReference type="Pfam" id="PF07690">
    <property type="entry name" value="MFS_1"/>
    <property type="match status" value="1"/>
</dbReference>
<dbReference type="InterPro" id="IPR036259">
    <property type="entry name" value="MFS_trans_sf"/>
</dbReference>
<feature type="transmembrane region" description="Helical" evidence="7">
    <location>
        <begin position="164"/>
        <end position="185"/>
    </location>
</feature>
<feature type="transmembrane region" description="Helical" evidence="7">
    <location>
        <begin position="36"/>
        <end position="56"/>
    </location>
</feature>
<sequence length="488" mass="54220">MAEAKESIPQTNVKETPPEETFDPAAEKALLLKCDIHVVPILFLLFLLSFIDRINIGNARLQGLEKDLKMKNHDYNIALFIFFIPYVLLEIPSNLILKKVAPSTWLSSIIGGWGIVTVCQGVTQSFAGLVVCRFLLGVFEAGFVPGSIYLISMYYKRHELQTRFNFFFCASIIAGAGSGFLAYAIANMDGVSGYRAWRWIFILEGIVTVVVAVASKFIIPDWPETAKFLNEDERRLLIARLAADNKGATMDRLDKKAIKRCLKDVKLYLGGSWVRILMYFGIVNTGYATSFFTPTILNQLGWTAVRAQVMTVPVFFVATVVTLSCAFASDRLRHRYGFTMLGCCVATSGYVILLCQKHVSVGVRYAAVFLVTAGGYIAQPVVLVWLSNNMGGHYKRAISSSMQIGIGNSGGLVASNVFINSEKPLYPTGFGTSLALVWLCGLSCTAFFFWCRRENQIRDAGGRDDRYSLPEDELNNIGDDHPAFRFTY</sequence>
<evidence type="ECO:0000256" key="7">
    <source>
        <dbReference type="SAM" id="Phobius"/>
    </source>
</evidence>
<reference evidence="9" key="1">
    <citation type="submission" date="2023-03" db="EMBL/GenBank/DDBJ databases">
        <title>Emydomyces testavorans Genome Sequence.</title>
        <authorList>
            <person name="Hoyer L."/>
        </authorList>
    </citation>
    <scope>NUCLEOTIDE SEQUENCE</scope>
    <source>
        <strain evidence="9">16-2883</strain>
    </source>
</reference>
<evidence type="ECO:0000313" key="10">
    <source>
        <dbReference type="Proteomes" id="UP001219355"/>
    </source>
</evidence>
<feature type="domain" description="Major facilitator superfamily (MFS) profile" evidence="8">
    <location>
        <begin position="38"/>
        <end position="456"/>
    </location>
</feature>
<feature type="transmembrane region" description="Helical" evidence="7">
    <location>
        <begin position="197"/>
        <end position="219"/>
    </location>
</feature>
<feature type="transmembrane region" description="Helical" evidence="7">
    <location>
        <begin position="77"/>
        <end position="97"/>
    </location>
</feature>
<feature type="transmembrane region" description="Helical" evidence="7">
    <location>
        <begin position="336"/>
        <end position="353"/>
    </location>
</feature>
<feature type="transmembrane region" description="Helical" evidence="7">
    <location>
        <begin position="126"/>
        <end position="152"/>
    </location>
</feature>
<dbReference type="Gene3D" id="1.20.1250.20">
    <property type="entry name" value="MFS general substrate transporter like domains"/>
    <property type="match status" value="2"/>
</dbReference>
<keyword evidence="3 7" id="KW-0812">Transmembrane</keyword>
<feature type="transmembrane region" description="Helical" evidence="7">
    <location>
        <begin position="398"/>
        <end position="419"/>
    </location>
</feature>
<gene>
    <name evidence="9" type="ORF">PRK78_001206</name>
</gene>